<accession>A0A0L6V949</accession>
<organism evidence="2 3">
    <name type="scientific">Puccinia sorghi</name>
    <dbReference type="NCBI Taxonomy" id="27349"/>
    <lineage>
        <taxon>Eukaryota</taxon>
        <taxon>Fungi</taxon>
        <taxon>Dikarya</taxon>
        <taxon>Basidiomycota</taxon>
        <taxon>Pucciniomycotina</taxon>
        <taxon>Pucciniomycetes</taxon>
        <taxon>Pucciniales</taxon>
        <taxon>Pucciniaceae</taxon>
        <taxon>Puccinia</taxon>
    </lineage>
</organism>
<comment type="caution">
    <text evidence="2">The sequence shown here is derived from an EMBL/GenBank/DDBJ whole genome shotgun (WGS) entry which is preliminary data.</text>
</comment>
<dbReference type="AlphaFoldDB" id="A0A0L6V949"/>
<sequence>MVKPLGTKFMRKMILERQYHKINSDFHQRKNITPLKNIHSIFSLCHQSQNKNTGIMCKHQITQFFTAGKRMEPREFHLQWHLKVCLFFIFLKKKPAKMCCVGEERSRFQENKVSADLLGERKSRLQENEDSAHPKKISPINLKNPPLLEAPNTSASSTLTKSWMLNPIKTLYSEKKYKMISRPEVYNRLVFQHSRSWSQTLFPSTTLPNNNPPIFIGMRENRNFVVLKIKDDNLFPGLNWRRTGTYLYPRGNGVEK</sequence>
<dbReference type="Proteomes" id="UP000037035">
    <property type="component" value="Unassembled WGS sequence"/>
</dbReference>
<evidence type="ECO:0000313" key="3">
    <source>
        <dbReference type="Proteomes" id="UP000037035"/>
    </source>
</evidence>
<dbReference type="VEuPathDB" id="FungiDB:VP01_2252g4"/>
<protein>
    <submittedName>
        <fullName evidence="2">Uncharacterized protein</fullName>
    </submittedName>
</protein>
<evidence type="ECO:0000313" key="2">
    <source>
        <dbReference type="EMBL" id="KNZ57062.1"/>
    </source>
</evidence>
<evidence type="ECO:0000256" key="1">
    <source>
        <dbReference type="SAM" id="MobiDB-lite"/>
    </source>
</evidence>
<dbReference type="OrthoDB" id="2422411at2759"/>
<feature type="compositionally biased region" description="Basic and acidic residues" evidence="1">
    <location>
        <begin position="124"/>
        <end position="133"/>
    </location>
</feature>
<proteinExistence type="predicted"/>
<name>A0A0L6V949_9BASI</name>
<reference evidence="2 3" key="1">
    <citation type="submission" date="2015-08" db="EMBL/GenBank/DDBJ databases">
        <title>Next Generation Sequencing and Analysis of the Genome of Puccinia sorghi L Schw, the Causal Agent of Maize Common Rust.</title>
        <authorList>
            <person name="Rochi L."/>
            <person name="Burguener G."/>
            <person name="Darino M."/>
            <person name="Turjanski A."/>
            <person name="Kreff E."/>
            <person name="Dieguez M.J."/>
            <person name="Sacco F."/>
        </authorList>
    </citation>
    <scope>NUCLEOTIDE SEQUENCE [LARGE SCALE GENOMIC DNA]</scope>
    <source>
        <strain evidence="2 3">RO10H11247</strain>
    </source>
</reference>
<keyword evidence="3" id="KW-1185">Reference proteome</keyword>
<dbReference type="EMBL" id="LAVV01007117">
    <property type="protein sequence ID" value="KNZ57062.1"/>
    <property type="molecule type" value="Genomic_DNA"/>
</dbReference>
<feature type="region of interest" description="Disordered" evidence="1">
    <location>
        <begin position="124"/>
        <end position="144"/>
    </location>
</feature>
<gene>
    <name evidence="2" type="ORF">VP01_2252g4</name>
</gene>